<evidence type="ECO:0000313" key="15">
    <source>
        <dbReference type="EMBL" id="KAA8522897.1"/>
    </source>
</evidence>
<dbReference type="SUPFAM" id="SSF52172">
    <property type="entry name" value="CheY-like"/>
    <property type="match status" value="1"/>
</dbReference>
<dbReference type="InterPro" id="IPR009057">
    <property type="entry name" value="Homeodomain-like_sf"/>
</dbReference>
<dbReference type="InterPro" id="IPR011006">
    <property type="entry name" value="CheY-like_superfamily"/>
</dbReference>
<dbReference type="InterPro" id="IPR045279">
    <property type="entry name" value="ARR-like"/>
</dbReference>
<keyword evidence="16" id="KW-1185">Reference proteome</keyword>
<dbReference type="GO" id="GO:0000160">
    <property type="term" value="P:phosphorelay signal transduction system"/>
    <property type="evidence" value="ECO:0007669"/>
    <property type="project" value="UniProtKB-KW"/>
</dbReference>
<evidence type="ECO:0000259" key="13">
    <source>
        <dbReference type="PROSITE" id="PS50110"/>
    </source>
</evidence>
<dbReference type="Proteomes" id="UP000325577">
    <property type="component" value="Linkage Group LG4"/>
</dbReference>
<keyword evidence="4" id="KW-0932">Cytokinin signaling pathway</keyword>
<evidence type="ECO:0000256" key="11">
    <source>
        <dbReference type="PROSITE-ProRule" id="PRU00169"/>
    </source>
</evidence>
<dbReference type="EMBL" id="CM018047">
    <property type="protein sequence ID" value="KAA8522897.1"/>
    <property type="molecule type" value="Genomic_DNA"/>
</dbReference>
<dbReference type="InterPro" id="IPR001005">
    <property type="entry name" value="SANT/Myb"/>
</dbReference>
<evidence type="ECO:0000256" key="8">
    <source>
        <dbReference type="ARBA" id="ARBA00023159"/>
    </source>
</evidence>
<dbReference type="CDD" id="cd17584">
    <property type="entry name" value="REC_typeB_ARR-like"/>
    <property type="match status" value="1"/>
</dbReference>
<keyword evidence="6" id="KW-0805">Transcription regulation</keyword>
<dbReference type="Gene3D" id="3.40.50.2300">
    <property type="match status" value="1"/>
</dbReference>
<keyword evidence="3 11" id="KW-0597">Phosphoprotein</keyword>
<feature type="domain" description="Response regulatory" evidence="13">
    <location>
        <begin position="25"/>
        <end position="140"/>
    </location>
</feature>
<dbReference type="GO" id="GO:0003700">
    <property type="term" value="F:DNA-binding transcription factor activity"/>
    <property type="evidence" value="ECO:0007669"/>
    <property type="project" value="InterPro"/>
</dbReference>
<dbReference type="OrthoDB" id="60033at2759"/>
<dbReference type="PROSITE" id="PS51294">
    <property type="entry name" value="HTH_MYB"/>
    <property type="match status" value="1"/>
</dbReference>
<keyword evidence="8" id="KW-0010">Activator</keyword>
<keyword evidence="10" id="KW-0539">Nucleus</keyword>
<dbReference type="AlphaFoldDB" id="A0A5J5A0M2"/>
<evidence type="ECO:0008006" key="17">
    <source>
        <dbReference type="Google" id="ProtNLM"/>
    </source>
</evidence>
<dbReference type="SMART" id="SM00448">
    <property type="entry name" value="REC"/>
    <property type="match status" value="1"/>
</dbReference>
<dbReference type="InterPro" id="IPR017053">
    <property type="entry name" value="Response_reg_B-typ_pln"/>
</dbReference>
<evidence type="ECO:0000256" key="5">
    <source>
        <dbReference type="ARBA" id="ARBA00023012"/>
    </source>
</evidence>
<dbReference type="Gene3D" id="1.10.10.60">
    <property type="entry name" value="Homeodomain-like"/>
    <property type="match status" value="1"/>
</dbReference>
<proteinExistence type="inferred from homology"/>
<evidence type="ECO:0000256" key="9">
    <source>
        <dbReference type="ARBA" id="ARBA00023163"/>
    </source>
</evidence>
<dbReference type="GO" id="GO:0009736">
    <property type="term" value="P:cytokinin-activated signaling pathway"/>
    <property type="evidence" value="ECO:0007669"/>
    <property type="project" value="UniProtKB-KW"/>
</dbReference>
<dbReference type="InterPro" id="IPR001789">
    <property type="entry name" value="Sig_transdc_resp-reg_receiver"/>
</dbReference>
<reference evidence="15 16" key="1">
    <citation type="submission" date="2019-09" db="EMBL/GenBank/DDBJ databases">
        <title>A chromosome-level genome assembly of the Chinese tupelo Nyssa sinensis.</title>
        <authorList>
            <person name="Yang X."/>
            <person name="Kang M."/>
            <person name="Yang Y."/>
            <person name="Xiong H."/>
            <person name="Wang M."/>
            <person name="Zhang Z."/>
            <person name="Wang Z."/>
            <person name="Wu H."/>
            <person name="Ma T."/>
            <person name="Liu J."/>
            <person name="Xi Z."/>
        </authorList>
    </citation>
    <scope>NUCLEOTIDE SEQUENCE [LARGE SCALE GENOMIC DNA]</scope>
    <source>
        <strain evidence="15">J267</strain>
        <tissue evidence="15">Leaf</tissue>
    </source>
</reference>
<comment type="subcellular location">
    <subcellularLocation>
        <location evidence="1">Nucleus</location>
    </subcellularLocation>
</comment>
<evidence type="ECO:0000256" key="4">
    <source>
        <dbReference type="ARBA" id="ARBA00022864"/>
    </source>
</evidence>
<dbReference type="PANTHER" id="PTHR43874">
    <property type="entry name" value="TWO-COMPONENT RESPONSE REGULATOR"/>
    <property type="match status" value="1"/>
</dbReference>
<evidence type="ECO:0000256" key="3">
    <source>
        <dbReference type="ARBA" id="ARBA00022553"/>
    </source>
</evidence>
<evidence type="ECO:0000256" key="10">
    <source>
        <dbReference type="ARBA" id="ARBA00023242"/>
    </source>
</evidence>
<evidence type="ECO:0000256" key="12">
    <source>
        <dbReference type="SAM" id="MobiDB-lite"/>
    </source>
</evidence>
<accession>A0A5J5A0M2</accession>
<feature type="modified residue" description="4-aspartylphosphate" evidence="11">
    <location>
        <position position="76"/>
    </location>
</feature>
<protein>
    <recommendedName>
        <fullName evidence="17">Two-component response regulator</fullName>
    </recommendedName>
</protein>
<dbReference type="NCBIfam" id="TIGR01557">
    <property type="entry name" value="myb_SHAQKYF"/>
    <property type="match status" value="1"/>
</dbReference>
<evidence type="ECO:0000256" key="2">
    <source>
        <dbReference type="ARBA" id="ARBA00006015"/>
    </source>
</evidence>
<keyword evidence="9" id="KW-0804">Transcription</keyword>
<comment type="similarity">
    <text evidence="2">Belongs to the ARR family. Type-B subfamily.</text>
</comment>
<feature type="compositionally biased region" description="Acidic residues" evidence="12">
    <location>
        <begin position="189"/>
        <end position="201"/>
    </location>
</feature>
<name>A0A5J5A0M2_9ASTE</name>
<dbReference type="SUPFAM" id="SSF46689">
    <property type="entry name" value="Homeodomain-like"/>
    <property type="match status" value="1"/>
</dbReference>
<dbReference type="FunFam" id="1.10.10.60:FF:000007">
    <property type="entry name" value="Two-component response regulator"/>
    <property type="match status" value="1"/>
</dbReference>
<dbReference type="PIRSF" id="PIRSF036392">
    <property type="entry name" value="RR_ARR_type-B"/>
    <property type="match status" value="1"/>
</dbReference>
<gene>
    <name evidence="15" type="ORF">F0562_009320</name>
</gene>
<dbReference type="InterPro" id="IPR017930">
    <property type="entry name" value="Myb_dom"/>
</dbReference>
<dbReference type="GO" id="GO:0005634">
    <property type="term" value="C:nucleus"/>
    <property type="evidence" value="ECO:0007669"/>
    <property type="project" value="UniProtKB-SubCell"/>
</dbReference>
<evidence type="ECO:0000256" key="1">
    <source>
        <dbReference type="ARBA" id="ARBA00004123"/>
    </source>
</evidence>
<dbReference type="Pfam" id="PF00072">
    <property type="entry name" value="Response_reg"/>
    <property type="match status" value="1"/>
</dbReference>
<dbReference type="PROSITE" id="PS50110">
    <property type="entry name" value="RESPONSE_REGULATORY"/>
    <property type="match status" value="1"/>
</dbReference>
<evidence type="ECO:0000259" key="14">
    <source>
        <dbReference type="PROSITE" id="PS51294"/>
    </source>
</evidence>
<dbReference type="Pfam" id="PF00249">
    <property type="entry name" value="Myb_DNA-binding"/>
    <property type="match status" value="1"/>
</dbReference>
<keyword evidence="7" id="KW-0238">DNA-binding</keyword>
<evidence type="ECO:0000256" key="7">
    <source>
        <dbReference type="ARBA" id="ARBA00023125"/>
    </source>
</evidence>
<evidence type="ECO:0000256" key="6">
    <source>
        <dbReference type="ARBA" id="ARBA00023015"/>
    </source>
</evidence>
<organism evidence="15 16">
    <name type="scientific">Nyssa sinensis</name>
    <dbReference type="NCBI Taxonomy" id="561372"/>
    <lineage>
        <taxon>Eukaryota</taxon>
        <taxon>Viridiplantae</taxon>
        <taxon>Streptophyta</taxon>
        <taxon>Embryophyta</taxon>
        <taxon>Tracheophyta</taxon>
        <taxon>Spermatophyta</taxon>
        <taxon>Magnoliopsida</taxon>
        <taxon>eudicotyledons</taxon>
        <taxon>Gunneridae</taxon>
        <taxon>Pentapetalae</taxon>
        <taxon>asterids</taxon>
        <taxon>Cornales</taxon>
        <taxon>Nyssaceae</taxon>
        <taxon>Nyssa</taxon>
    </lineage>
</organism>
<feature type="region of interest" description="Disordered" evidence="12">
    <location>
        <begin position="147"/>
        <end position="209"/>
    </location>
</feature>
<sequence length="744" mass="81491">MTVEEIRGGLGCENENNDKFPVGMRVLAVDDDPTCLMLLDGLLRKCQYQVTTTSQARTALKMLRENKNRFDLVISDVHMPDMDGFRLLELVGLEMDLPVIMLSANSDSKLVMKGITHGACDYLVKPIRIEELRNIWQHVIRRKKFDSKYQNKSTTQDKAHQGSEEGGQGPALSGSADQNGKLNRKRKDEEEEGEGEEDGHENEDPATQKKPRVVWSIELHRKFVAAVHQLGIEKAVPKRILDMMNVEGLTRENVASHLQKYRLYLKRISSVASQQANMVAALGGKDSSYMRIGSVDGFGEFRTLAASGRLPNTALSSYPPGGMLGRLNTPAGVSLRSLNSSTLIQSSHAENSTNSIITLGKFQPIVSPANQNASLFQGIPTSLELDQLQQSKCANRIGEFNSIDDPTMFNAAGTYADTRVAVGIGSSSNSLPSASSNPLLLQGNPQQTQSGGRFGNQSSFKVASLNSEPFNISVSGSNFLDHGKCDDNWQSAIQIPRFSPNSLPLSEPFNHNQLPPNNFRENAISTGSHIQSCPIDFSSSSTVSAPVEDSRGDKQCQAGLVGDIVQQMNQAPSQRWGEQKQNYSQNSMQCQAALVGDIVQKMNQAPSQRWGEQKQDYSQNPNHILSTLNSLVPANGFVGSLSQSLDQNNGVCNRKMDVSLAGRLNSGASTLLQHGEVEKSAMASKMRSNEDYLLEQTKSQGGFFPNSCDSLDDLMNAMIKREQEGRMIMDGEFGFDTYSFGSCI</sequence>
<keyword evidence="5" id="KW-0902">Two-component regulatory system</keyword>
<evidence type="ECO:0000313" key="16">
    <source>
        <dbReference type="Proteomes" id="UP000325577"/>
    </source>
</evidence>
<dbReference type="PANTHER" id="PTHR43874:SF205">
    <property type="entry name" value="TWO-COMPONENT RESPONSE REGULATOR ORR23"/>
    <property type="match status" value="1"/>
</dbReference>
<dbReference type="GO" id="GO:0003677">
    <property type="term" value="F:DNA binding"/>
    <property type="evidence" value="ECO:0007669"/>
    <property type="project" value="UniProtKB-KW"/>
</dbReference>
<feature type="domain" description="HTH myb-type" evidence="14">
    <location>
        <begin position="207"/>
        <end position="266"/>
    </location>
</feature>
<dbReference type="InterPro" id="IPR006447">
    <property type="entry name" value="Myb_dom_plants"/>
</dbReference>